<dbReference type="Proteomes" id="UP000007259">
    <property type="component" value="Chromosome 30"/>
</dbReference>
<dbReference type="InterPro" id="IPR018376">
    <property type="entry name" value="Enoyl-CoA_hyd/isom_CS"/>
</dbReference>
<keyword evidence="8" id="KW-0443">Lipid metabolism</keyword>
<dbReference type="KEGG" id="lmi:LMXM_30_2330"/>
<evidence type="ECO:0000256" key="5">
    <source>
        <dbReference type="ARBA" id="ARBA00022832"/>
    </source>
</evidence>
<gene>
    <name evidence="19" type="ORF">LMXM_30_2330</name>
</gene>
<keyword evidence="5" id="KW-0276">Fatty acid metabolism</keyword>
<accession>E9B233</accession>
<evidence type="ECO:0000256" key="1">
    <source>
        <dbReference type="ARBA" id="ARBA00004305"/>
    </source>
</evidence>
<dbReference type="OrthoDB" id="1696280at2759"/>
<evidence type="ECO:0000256" key="12">
    <source>
        <dbReference type="ARBA" id="ARBA00051293"/>
    </source>
</evidence>
<dbReference type="PANTHER" id="PTHR11941">
    <property type="entry name" value="ENOYL-COA HYDRATASE-RELATED"/>
    <property type="match status" value="1"/>
</dbReference>
<evidence type="ECO:0000256" key="15">
    <source>
        <dbReference type="ARBA" id="ARBA00056147"/>
    </source>
</evidence>
<evidence type="ECO:0000256" key="2">
    <source>
        <dbReference type="ARBA" id="ARBA00005005"/>
    </source>
</evidence>
<dbReference type="SUPFAM" id="SSF52096">
    <property type="entry name" value="ClpP/crotonase"/>
    <property type="match status" value="1"/>
</dbReference>
<dbReference type="Pfam" id="PF00378">
    <property type="entry name" value="ECH_1"/>
    <property type="match status" value="1"/>
</dbReference>
<evidence type="ECO:0000256" key="18">
    <source>
        <dbReference type="RuleBase" id="RU003707"/>
    </source>
</evidence>
<dbReference type="GeneID" id="13451998"/>
<dbReference type="GO" id="GO:0004165">
    <property type="term" value="F:delta(3)-delta(2)-enoyl-CoA isomerase activity"/>
    <property type="evidence" value="ECO:0007669"/>
    <property type="project" value="UniProtKB-EC"/>
</dbReference>
<evidence type="ECO:0000256" key="17">
    <source>
        <dbReference type="ARBA" id="ARBA00083575"/>
    </source>
</evidence>
<reference evidence="19 20" key="1">
    <citation type="journal article" date="2011" name="Genome Res.">
        <title>Chromosome and gene copy number variation allow major structural change between species and strains of Leishmania.</title>
        <authorList>
            <person name="Rogers M.B."/>
            <person name="Hilley J.D."/>
            <person name="Dickens N.J."/>
            <person name="Wilkes J."/>
            <person name="Bates P.A."/>
            <person name="Depledge D.P."/>
            <person name="Harris D."/>
            <person name="Her Y."/>
            <person name="Herzyk P."/>
            <person name="Imamura H."/>
            <person name="Otto T.D."/>
            <person name="Sanders M."/>
            <person name="Seeger K."/>
            <person name="Dujardin J.C."/>
            <person name="Berriman M."/>
            <person name="Smith D.F."/>
            <person name="Hertz-Fowler C."/>
            <person name="Mottram J.C."/>
        </authorList>
    </citation>
    <scope>NUCLEOTIDE SEQUENCE [LARGE SCALE GENOMIC DNA]</scope>
    <source>
        <strain evidence="19 20">MHOM/GT/2001/U1103</strain>
    </source>
</reference>
<keyword evidence="6" id="KW-0809">Transit peptide</keyword>
<comment type="catalytic activity">
    <reaction evidence="14">
        <text>(3Z)-octenoyl-CoA = (2E)-octenoyl-CoA</text>
        <dbReference type="Rhea" id="RHEA:46044"/>
        <dbReference type="ChEBI" id="CHEBI:62242"/>
        <dbReference type="ChEBI" id="CHEBI:85640"/>
    </reaction>
    <physiologicalReaction direction="left-to-right" evidence="14">
        <dbReference type="Rhea" id="RHEA:46045"/>
    </physiologicalReaction>
</comment>
<dbReference type="GO" id="GO:0005759">
    <property type="term" value="C:mitochondrial matrix"/>
    <property type="evidence" value="ECO:0007669"/>
    <property type="project" value="UniProtKB-SubCell"/>
</dbReference>
<evidence type="ECO:0000256" key="13">
    <source>
        <dbReference type="ARBA" id="ARBA00052376"/>
    </source>
</evidence>
<comment type="pathway">
    <text evidence="2">Lipid metabolism; fatty acid beta-oxidation.</text>
</comment>
<dbReference type="PhylomeDB" id="E9B233"/>
<dbReference type="RefSeq" id="XP_003877753.1">
    <property type="nucleotide sequence ID" value="XM_003877704.1"/>
</dbReference>
<dbReference type="EMBL" id="FR799583">
    <property type="protein sequence ID" value="CBZ29291.1"/>
    <property type="molecule type" value="Genomic_DNA"/>
</dbReference>
<comment type="similarity">
    <text evidence="3 18">Belongs to the enoyl-CoA hydratase/isomerase family.</text>
</comment>
<evidence type="ECO:0000256" key="7">
    <source>
        <dbReference type="ARBA" id="ARBA00022990"/>
    </source>
</evidence>
<dbReference type="VEuPathDB" id="TriTrypDB:LmxM.30.2330"/>
<keyword evidence="10 19" id="KW-0413">Isomerase</keyword>
<sequence>MRRVISSSLTRGACTLGVMSGLFQLTQYRFQWPPLPGVPPQLRAVPQGRQQNLNVAQPEFEPPKKPTEVPKFVKINTNEKGITNVQLARAPVNSLSLELLQELNQWMLWLGSNEETKAVIISSAIPTVFSAGLEFSEVHNPKPDRIGVFWQGFQEMWRILNTFPKPIIAAITGNSPAAGCIIAMGCDYRVMARGPKDNTNNRRLYHIGLNEAKLGLVAPPWTVSSYAYLMGPRQAEQMLQLGDTPVADDAQKLGLIDEVAADEESTMKMAYQQAERFLSVPPEARRVARDMVRCEHLRLLATEDDRNYDTEFFTQYMQRPDVQKNLENYLERLKSRSRK</sequence>
<evidence type="ECO:0000256" key="14">
    <source>
        <dbReference type="ARBA" id="ARBA00052542"/>
    </source>
</evidence>
<evidence type="ECO:0000313" key="19">
    <source>
        <dbReference type="EMBL" id="CBZ29291.1"/>
    </source>
</evidence>
<keyword evidence="7" id="KW-0007">Acetylation</keyword>
<evidence type="ECO:0000256" key="9">
    <source>
        <dbReference type="ARBA" id="ARBA00023128"/>
    </source>
</evidence>
<evidence type="ECO:0000256" key="6">
    <source>
        <dbReference type="ARBA" id="ARBA00022946"/>
    </source>
</evidence>
<dbReference type="InterPro" id="IPR001753">
    <property type="entry name" value="Enoyl-CoA_hydra/iso"/>
</dbReference>
<comment type="subcellular location">
    <subcellularLocation>
        <location evidence="1">Mitochondrion matrix</location>
    </subcellularLocation>
</comment>
<comment type="function">
    <text evidence="15">Key enzyme of fatty acid beta-oxidation. Able to isomerize both 3-cis (3Z) and 3-trans (3E) double bonds into the 2-trans (2E) form in a range of enoyl-CoA species, with a preference for (3Z)-enoyl-CoAs over (3E)-enoyl-CoAs. The catalytic efficiency of this enzyme is not affected by the fatty acyl chain length.</text>
</comment>
<evidence type="ECO:0000256" key="16">
    <source>
        <dbReference type="ARBA" id="ARBA00068317"/>
    </source>
</evidence>
<organism evidence="19 20">
    <name type="scientific">Leishmania mexicana (strain MHOM/GT/2001/U1103)</name>
    <dbReference type="NCBI Taxonomy" id="929439"/>
    <lineage>
        <taxon>Eukaryota</taxon>
        <taxon>Discoba</taxon>
        <taxon>Euglenozoa</taxon>
        <taxon>Kinetoplastea</taxon>
        <taxon>Metakinetoplastina</taxon>
        <taxon>Trypanosomatida</taxon>
        <taxon>Trypanosomatidae</taxon>
        <taxon>Leishmaniinae</taxon>
        <taxon>Leishmania</taxon>
    </lineage>
</organism>
<name>E9B233_LEIMU</name>
<comment type="catalytic activity">
    <reaction evidence="11">
        <text>(3Z)-decenoyl-CoA = (2E)-decenoyl-CoA</text>
        <dbReference type="Rhea" id="RHEA:77195"/>
        <dbReference type="ChEBI" id="CHEBI:61406"/>
        <dbReference type="ChEBI" id="CHEBI:195601"/>
    </reaction>
    <physiologicalReaction direction="left-to-right" evidence="11">
        <dbReference type="Rhea" id="RHEA:77196"/>
    </physiologicalReaction>
</comment>
<dbReference type="GO" id="GO:0006635">
    <property type="term" value="P:fatty acid beta-oxidation"/>
    <property type="evidence" value="ECO:0007669"/>
    <property type="project" value="TreeGrafter"/>
</dbReference>
<dbReference type="OMA" id="ALCKCAE"/>
<keyword evidence="9" id="KW-0496">Mitochondrion</keyword>
<dbReference type="Gene3D" id="6.10.250.170">
    <property type="match status" value="1"/>
</dbReference>
<dbReference type="CDD" id="cd06558">
    <property type="entry name" value="crotonase-like"/>
    <property type="match status" value="1"/>
</dbReference>
<comment type="catalytic activity">
    <reaction evidence="12">
        <text>(2E)-tetradecenoyl-CoA = (3Z)-tetradecenoyl-CoA</text>
        <dbReference type="Rhea" id="RHEA:29847"/>
        <dbReference type="ChEBI" id="CHEBI:61405"/>
        <dbReference type="ChEBI" id="CHEBI:61968"/>
    </reaction>
    <physiologicalReaction direction="right-to-left" evidence="12">
        <dbReference type="Rhea" id="RHEA:29849"/>
    </physiologicalReaction>
</comment>
<comment type="subunit">
    <text evidence="4">Homotrimer.</text>
</comment>
<proteinExistence type="inferred from homology"/>
<dbReference type="InterPro" id="IPR029045">
    <property type="entry name" value="ClpP/crotonase-like_dom_sf"/>
</dbReference>
<evidence type="ECO:0000256" key="8">
    <source>
        <dbReference type="ARBA" id="ARBA00023098"/>
    </source>
</evidence>
<evidence type="ECO:0000256" key="3">
    <source>
        <dbReference type="ARBA" id="ARBA00005254"/>
    </source>
</evidence>
<dbReference type="PROSITE" id="PS00166">
    <property type="entry name" value="ENOYL_COA_HYDRATASE"/>
    <property type="match status" value="1"/>
</dbReference>
<protein>
    <recommendedName>
        <fullName evidence="16">Enoyl-CoA delta isomerase 1, mitochondrial</fullName>
    </recommendedName>
    <alternativeName>
        <fullName evidence="17">3,2-trans-enoyl-CoA isomerase</fullName>
    </alternativeName>
</protein>
<evidence type="ECO:0000313" key="20">
    <source>
        <dbReference type="Proteomes" id="UP000007259"/>
    </source>
</evidence>
<dbReference type="Gene3D" id="3.90.226.10">
    <property type="entry name" value="2-enoyl-CoA Hydratase, Chain A, domain 1"/>
    <property type="match status" value="1"/>
</dbReference>
<dbReference type="AlphaFoldDB" id="E9B233"/>
<dbReference type="FunFam" id="3.90.226.10:FF:000034">
    <property type="entry name" value="Enoyl-CoA delta isomerase 1"/>
    <property type="match status" value="1"/>
</dbReference>
<evidence type="ECO:0000256" key="4">
    <source>
        <dbReference type="ARBA" id="ARBA00011233"/>
    </source>
</evidence>
<keyword evidence="20" id="KW-1185">Reference proteome</keyword>
<dbReference type="PANTHER" id="PTHR11941:SF45">
    <property type="entry name" value="ENOYL-COA DELTA ISOMERASE 1, MITOCHONDRIAL"/>
    <property type="match status" value="1"/>
</dbReference>
<comment type="catalytic activity">
    <reaction evidence="13">
        <text>(3Z)-dodecenoyl-CoA = (2E)-dodecenoyl-CoA</text>
        <dbReference type="Rhea" id="RHEA:23716"/>
        <dbReference type="ChEBI" id="CHEBI:57330"/>
        <dbReference type="ChEBI" id="CHEBI:58543"/>
        <dbReference type="EC" id="5.3.3.8"/>
    </reaction>
    <physiologicalReaction direction="left-to-right" evidence="13">
        <dbReference type="Rhea" id="RHEA:23717"/>
    </physiologicalReaction>
</comment>
<evidence type="ECO:0000256" key="11">
    <source>
        <dbReference type="ARBA" id="ARBA00050938"/>
    </source>
</evidence>
<evidence type="ECO:0000256" key="10">
    <source>
        <dbReference type="ARBA" id="ARBA00023235"/>
    </source>
</evidence>